<dbReference type="RefSeq" id="WP_076169635.1">
    <property type="nucleotide sequence ID" value="NZ_MRTP01000002.1"/>
</dbReference>
<dbReference type="InterPro" id="IPR000182">
    <property type="entry name" value="GNAT_dom"/>
</dbReference>
<dbReference type="InterPro" id="IPR016181">
    <property type="entry name" value="Acyl_CoA_acyltransferase"/>
</dbReference>
<proteinExistence type="predicted"/>
<feature type="domain" description="N-acetyltransferase" evidence="1">
    <location>
        <begin position="4"/>
        <end position="157"/>
    </location>
</feature>
<dbReference type="SUPFAM" id="SSF55729">
    <property type="entry name" value="Acyl-CoA N-acyltransferases (Nat)"/>
    <property type="match status" value="1"/>
</dbReference>
<evidence type="ECO:0000313" key="2">
    <source>
        <dbReference type="EMBL" id="OMF55241.1"/>
    </source>
</evidence>
<dbReference type="GO" id="GO:0016747">
    <property type="term" value="F:acyltransferase activity, transferring groups other than amino-acyl groups"/>
    <property type="evidence" value="ECO:0007669"/>
    <property type="project" value="InterPro"/>
</dbReference>
<keyword evidence="3" id="KW-1185">Reference proteome</keyword>
<dbReference type="EMBL" id="MRTP01000002">
    <property type="protein sequence ID" value="OMF55241.1"/>
    <property type="molecule type" value="Genomic_DNA"/>
</dbReference>
<protein>
    <recommendedName>
        <fullName evidence="1">N-acetyltransferase domain-containing protein</fullName>
    </recommendedName>
</protein>
<dbReference type="STRING" id="297318.BK138_11070"/>
<organism evidence="2 3">
    <name type="scientific">Paenibacillus rhizosphaerae</name>
    <dbReference type="NCBI Taxonomy" id="297318"/>
    <lineage>
        <taxon>Bacteria</taxon>
        <taxon>Bacillati</taxon>
        <taxon>Bacillota</taxon>
        <taxon>Bacilli</taxon>
        <taxon>Bacillales</taxon>
        <taxon>Paenibacillaceae</taxon>
        <taxon>Paenibacillus</taxon>
    </lineage>
</organism>
<evidence type="ECO:0000313" key="3">
    <source>
        <dbReference type="Proteomes" id="UP000187172"/>
    </source>
</evidence>
<name>A0A1R1ETU5_9BACL</name>
<accession>A0A1R1ETU5</accession>
<sequence length="187" mass="21347">MQHQVTEHWDEAMWQQAEPIYEEAFPEHGRKTKAIIMRMFERGLCALHVWSESQTAAAMALTGMDAKENLLVIDYIAVRGSSRGQGAGLACLRDLREWAGRRGFRGIVIEAEADPSEENAGRIAFWKKAGFTPTAYVHSYIWVPETYRAMYLSLDPENPVESHDGGEELFQSILRFHEKAYRRPSKS</sequence>
<comment type="caution">
    <text evidence="2">The sequence shown here is derived from an EMBL/GenBank/DDBJ whole genome shotgun (WGS) entry which is preliminary data.</text>
</comment>
<dbReference type="AlphaFoldDB" id="A0A1R1ETU5"/>
<dbReference type="Pfam" id="PF00583">
    <property type="entry name" value="Acetyltransf_1"/>
    <property type="match status" value="1"/>
</dbReference>
<reference evidence="2 3" key="1">
    <citation type="submission" date="2016-11" db="EMBL/GenBank/DDBJ databases">
        <title>Paenibacillus species isolates.</title>
        <authorList>
            <person name="Beno S.M."/>
        </authorList>
    </citation>
    <scope>NUCLEOTIDE SEQUENCE [LARGE SCALE GENOMIC DNA]</scope>
    <source>
        <strain evidence="2 3">FSL R5-0378</strain>
    </source>
</reference>
<dbReference type="CDD" id="cd04301">
    <property type="entry name" value="NAT_SF"/>
    <property type="match status" value="1"/>
</dbReference>
<evidence type="ECO:0000259" key="1">
    <source>
        <dbReference type="PROSITE" id="PS51186"/>
    </source>
</evidence>
<dbReference type="PROSITE" id="PS51186">
    <property type="entry name" value="GNAT"/>
    <property type="match status" value="1"/>
</dbReference>
<dbReference type="Gene3D" id="3.40.630.30">
    <property type="match status" value="1"/>
</dbReference>
<dbReference type="Proteomes" id="UP000187172">
    <property type="component" value="Unassembled WGS sequence"/>
</dbReference>
<gene>
    <name evidence="2" type="ORF">BK138_11070</name>
</gene>